<protein>
    <submittedName>
        <fullName evidence="1">Uncharacterized protein</fullName>
    </submittedName>
</protein>
<proteinExistence type="predicted"/>
<reference evidence="1" key="1">
    <citation type="submission" date="2023-03" db="EMBL/GenBank/DDBJ databases">
        <title>Massive genome expansion in bonnet fungi (Mycena s.s.) driven by repeated elements and novel gene families across ecological guilds.</title>
        <authorList>
            <consortium name="Lawrence Berkeley National Laboratory"/>
            <person name="Harder C.B."/>
            <person name="Miyauchi S."/>
            <person name="Viragh M."/>
            <person name="Kuo A."/>
            <person name="Thoen E."/>
            <person name="Andreopoulos B."/>
            <person name="Lu D."/>
            <person name="Skrede I."/>
            <person name="Drula E."/>
            <person name="Henrissat B."/>
            <person name="Morin E."/>
            <person name="Kohler A."/>
            <person name="Barry K."/>
            <person name="LaButti K."/>
            <person name="Morin E."/>
            <person name="Salamov A."/>
            <person name="Lipzen A."/>
            <person name="Mereny Z."/>
            <person name="Hegedus B."/>
            <person name="Baldrian P."/>
            <person name="Stursova M."/>
            <person name="Weitz H."/>
            <person name="Taylor A."/>
            <person name="Grigoriev I.V."/>
            <person name="Nagy L.G."/>
            <person name="Martin F."/>
            <person name="Kauserud H."/>
        </authorList>
    </citation>
    <scope>NUCLEOTIDE SEQUENCE</scope>
    <source>
        <strain evidence="1">CBHHK002</strain>
    </source>
</reference>
<dbReference type="EMBL" id="JARIHO010000048">
    <property type="protein sequence ID" value="KAJ7322809.1"/>
    <property type="molecule type" value="Genomic_DNA"/>
</dbReference>
<keyword evidence="2" id="KW-1185">Reference proteome</keyword>
<evidence type="ECO:0000313" key="1">
    <source>
        <dbReference type="EMBL" id="KAJ7322809.1"/>
    </source>
</evidence>
<evidence type="ECO:0000313" key="2">
    <source>
        <dbReference type="Proteomes" id="UP001218218"/>
    </source>
</evidence>
<dbReference type="AlphaFoldDB" id="A0AAD7EG69"/>
<gene>
    <name evidence="1" type="ORF">DFH08DRAFT_817956</name>
</gene>
<dbReference type="Proteomes" id="UP001218218">
    <property type="component" value="Unassembled WGS sequence"/>
</dbReference>
<organism evidence="1 2">
    <name type="scientific">Mycena albidolilacea</name>
    <dbReference type="NCBI Taxonomy" id="1033008"/>
    <lineage>
        <taxon>Eukaryota</taxon>
        <taxon>Fungi</taxon>
        <taxon>Dikarya</taxon>
        <taxon>Basidiomycota</taxon>
        <taxon>Agaricomycotina</taxon>
        <taxon>Agaricomycetes</taxon>
        <taxon>Agaricomycetidae</taxon>
        <taxon>Agaricales</taxon>
        <taxon>Marasmiineae</taxon>
        <taxon>Mycenaceae</taxon>
        <taxon>Mycena</taxon>
    </lineage>
</organism>
<sequence>MGTSIQEKKLNNKKSWVSSGSVQSRRDKLFLLFALIILWPAKQVCNKVEAADNNKDGNFVPEDVEDPPMKCKTAVKHRQGKNTTKPLTKVQWIDIGVPSSIQCLAKLCKVRKNFPLEWFTSEKKYGCWNFMKHSASLVLYILLLFVPTKQPDPS</sequence>
<name>A0AAD7EG69_9AGAR</name>
<accession>A0AAD7EG69</accession>
<comment type="caution">
    <text evidence="1">The sequence shown here is derived from an EMBL/GenBank/DDBJ whole genome shotgun (WGS) entry which is preliminary data.</text>
</comment>